<keyword evidence="2" id="KW-1185">Reference proteome</keyword>
<dbReference type="RefSeq" id="WP_150937536.1">
    <property type="nucleotide sequence ID" value="NZ_WAAT01000028.1"/>
</dbReference>
<evidence type="ECO:0000313" key="1">
    <source>
        <dbReference type="EMBL" id="KAB1069160.1"/>
    </source>
</evidence>
<organism evidence="1 2">
    <name type="scientific">Pseudotamlana haliotis</name>
    <dbReference type="NCBI Taxonomy" id="2614804"/>
    <lineage>
        <taxon>Bacteria</taxon>
        <taxon>Pseudomonadati</taxon>
        <taxon>Bacteroidota</taxon>
        <taxon>Flavobacteriia</taxon>
        <taxon>Flavobacteriales</taxon>
        <taxon>Flavobacteriaceae</taxon>
        <taxon>Pseudotamlana</taxon>
    </lineage>
</organism>
<dbReference type="EMBL" id="WAAT01000028">
    <property type="protein sequence ID" value="KAB1069160.1"/>
    <property type="molecule type" value="Genomic_DNA"/>
</dbReference>
<dbReference type="SUPFAM" id="SSF55961">
    <property type="entry name" value="Bet v1-like"/>
    <property type="match status" value="1"/>
</dbReference>
<accession>A0A6N6MEH3</accession>
<dbReference type="CDD" id="cd07820">
    <property type="entry name" value="SRPBCC_3"/>
    <property type="match status" value="1"/>
</dbReference>
<comment type="caution">
    <text evidence="1">The sequence shown here is derived from an EMBL/GenBank/DDBJ whole genome shotgun (WGS) entry which is preliminary data.</text>
</comment>
<dbReference type="InterPro" id="IPR023393">
    <property type="entry name" value="START-like_dom_sf"/>
</dbReference>
<gene>
    <name evidence="1" type="ORF">F6U93_05250</name>
</gene>
<dbReference type="Gene3D" id="3.30.530.20">
    <property type="match status" value="1"/>
</dbReference>
<sequence length="166" mass="19186">MPTILLESEINSDVKTCFDLARNIDILKESLKRTNEIPVAGKTSGLIAKGEWISWEANHFGVVQHLTTKIVAFDSPNYFVNEMVLGVFKSYRHEHIFEEKGDITIMTDRFIFECPYGILGKLVDWLFMKRYITKLLKSRVKILKFIAESENATDYTSPYLSPMREV</sequence>
<protein>
    <submittedName>
        <fullName evidence="1">SRPBCC family protein</fullName>
    </submittedName>
</protein>
<dbReference type="AlphaFoldDB" id="A0A6N6MEH3"/>
<name>A0A6N6MEH3_9FLAO</name>
<proteinExistence type="predicted"/>
<reference evidence="1 2" key="1">
    <citation type="submission" date="2019-09" db="EMBL/GenBank/DDBJ databases">
        <authorList>
            <person name="Cao W.R."/>
        </authorList>
    </citation>
    <scope>NUCLEOTIDE SEQUENCE [LARGE SCALE GENOMIC DNA]</scope>
    <source>
        <strain evidence="1 2">B1N29</strain>
    </source>
</reference>
<evidence type="ECO:0000313" key="2">
    <source>
        <dbReference type="Proteomes" id="UP000441333"/>
    </source>
</evidence>
<dbReference type="Proteomes" id="UP000441333">
    <property type="component" value="Unassembled WGS sequence"/>
</dbReference>